<evidence type="ECO:0000313" key="8">
    <source>
        <dbReference type="Proteomes" id="UP000244729"/>
    </source>
</evidence>
<evidence type="ECO:0000256" key="1">
    <source>
        <dbReference type="ARBA" id="ARBA00004651"/>
    </source>
</evidence>
<accession>A0A2S0WXI6</accession>
<evidence type="ECO:0000256" key="3">
    <source>
        <dbReference type="ARBA" id="ARBA00022475"/>
    </source>
</evidence>
<gene>
    <name evidence="7" type="ORF">DCE93_10200</name>
</gene>
<dbReference type="CDD" id="cd17369">
    <property type="entry name" value="MFS_ShiA_like"/>
    <property type="match status" value="1"/>
</dbReference>
<name>A0A2S0WXI6_9MICO</name>
<dbReference type="GO" id="GO:0022857">
    <property type="term" value="F:transmembrane transporter activity"/>
    <property type="evidence" value="ECO:0007669"/>
    <property type="project" value="InterPro"/>
</dbReference>
<dbReference type="InterPro" id="IPR011701">
    <property type="entry name" value="MFS"/>
</dbReference>
<keyword evidence="4" id="KW-0812">Transmembrane</keyword>
<keyword evidence="3" id="KW-1003">Cell membrane</keyword>
<evidence type="ECO:0000256" key="6">
    <source>
        <dbReference type="ARBA" id="ARBA00023136"/>
    </source>
</evidence>
<dbReference type="GO" id="GO:0005886">
    <property type="term" value="C:plasma membrane"/>
    <property type="evidence" value="ECO:0007669"/>
    <property type="project" value="UniProtKB-SubCell"/>
</dbReference>
<dbReference type="PROSITE" id="PS50850">
    <property type="entry name" value="MFS"/>
    <property type="match status" value="1"/>
</dbReference>
<dbReference type="SUPFAM" id="SSF103473">
    <property type="entry name" value="MFS general substrate transporter"/>
    <property type="match status" value="1"/>
</dbReference>
<dbReference type="InterPro" id="IPR036259">
    <property type="entry name" value="MFS_trans_sf"/>
</dbReference>
<dbReference type="KEGG" id="agm:DCE93_10200"/>
<dbReference type="OrthoDB" id="8953821at2"/>
<proteinExistence type="predicted"/>
<dbReference type="InterPro" id="IPR020846">
    <property type="entry name" value="MFS_dom"/>
</dbReference>
<dbReference type="PANTHER" id="PTHR43045">
    <property type="entry name" value="SHIKIMATE TRANSPORTER"/>
    <property type="match status" value="1"/>
</dbReference>
<organism evidence="7 8">
    <name type="scientific">Agromyces badenianii</name>
    <dbReference type="NCBI Taxonomy" id="2080742"/>
    <lineage>
        <taxon>Bacteria</taxon>
        <taxon>Bacillati</taxon>
        <taxon>Actinomycetota</taxon>
        <taxon>Actinomycetes</taxon>
        <taxon>Micrococcales</taxon>
        <taxon>Microbacteriaceae</taxon>
        <taxon>Agromyces</taxon>
    </lineage>
</organism>
<sequence>MTVTSTPTTTITDARRRELKRVAFATVIGTTIEWYDFFLYASAAGLVFGALFFAPAGAEIATLLAFGTVGVSFLFRPLGAFLAGHFGDRIGRKAMLVVTLILMGSATTLIGVLPTYEQIGVAAPVLLLLLRILQGLSTGGEWGGAVLMAVEHAPDGKRGRYGAFPQIGVPIGLLLASGMLALMTGVVSPGDAFLEWGWRVPFLLSFVLIIVGVIVRRAVDESPVFTEIAEKKESAKTPILTLFRKHWLLVLLAALTFAGNNAAGYMTTGGYLQNYATTPLADGGLVGMERTPVLLAVAGASVVWLICTFAAGNVSDRIGRRNTYIIGWIAFLATVFLLFPLVNTGNPWLLFLGVSLFAIGNGFTYGQQAAYFTELFPASIRYSGVAITYAIGAILGGAFAPMIATWLVQSTGTATSVAFYIGGVMVVAFAATLLLRDRTGIPLGPDFEAEQSKSAIYGVK</sequence>
<protein>
    <submittedName>
        <fullName evidence="7">MFS transporter</fullName>
    </submittedName>
</protein>
<evidence type="ECO:0000256" key="4">
    <source>
        <dbReference type="ARBA" id="ARBA00022692"/>
    </source>
</evidence>
<evidence type="ECO:0000256" key="5">
    <source>
        <dbReference type="ARBA" id="ARBA00022989"/>
    </source>
</evidence>
<evidence type="ECO:0000313" key="7">
    <source>
        <dbReference type="EMBL" id="AWB95990.1"/>
    </source>
</evidence>
<dbReference type="PROSITE" id="PS00216">
    <property type="entry name" value="SUGAR_TRANSPORT_1"/>
    <property type="match status" value="1"/>
</dbReference>
<dbReference type="InterPro" id="IPR005829">
    <property type="entry name" value="Sugar_transporter_CS"/>
</dbReference>
<dbReference type="Pfam" id="PF00083">
    <property type="entry name" value="Sugar_tr"/>
    <property type="match status" value="1"/>
</dbReference>
<keyword evidence="2" id="KW-0813">Transport</keyword>
<comment type="subcellular location">
    <subcellularLocation>
        <location evidence="1">Cell membrane</location>
        <topology evidence="1">Multi-pass membrane protein</topology>
    </subcellularLocation>
</comment>
<dbReference type="AlphaFoldDB" id="A0A2S0WXI6"/>
<keyword evidence="5" id="KW-1133">Transmembrane helix</keyword>
<dbReference type="PANTHER" id="PTHR43045:SF1">
    <property type="entry name" value="SHIKIMATE TRANSPORTER"/>
    <property type="match status" value="1"/>
</dbReference>
<dbReference type="InterPro" id="IPR005828">
    <property type="entry name" value="MFS_sugar_transport-like"/>
</dbReference>
<dbReference type="EMBL" id="CP028913">
    <property type="protein sequence ID" value="AWB95990.1"/>
    <property type="molecule type" value="Genomic_DNA"/>
</dbReference>
<keyword evidence="8" id="KW-1185">Reference proteome</keyword>
<reference evidence="7 8" key="1">
    <citation type="submission" date="2018-04" db="EMBL/GenBank/DDBJ databases">
        <authorList>
            <person name="Li J."/>
        </authorList>
    </citation>
    <scope>NUCLEOTIDE SEQUENCE [LARGE SCALE GENOMIC DNA]</scope>
    <source>
        <strain evidence="8">30A</strain>
    </source>
</reference>
<dbReference type="Proteomes" id="UP000244729">
    <property type="component" value="Chromosome"/>
</dbReference>
<keyword evidence="6" id="KW-0472">Membrane</keyword>
<dbReference type="Gene3D" id="1.20.1250.20">
    <property type="entry name" value="MFS general substrate transporter like domains"/>
    <property type="match status" value="2"/>
</dbReference>
<evidence type="ECO:0000256" key="2">
    <source>
        <dbReference type="ARBA" id="ARBA00022448"/>
    </source>
</evidence>
<dbReference type="Pfam" id="PF07690">
    <property type="entry name" value="MFS_1"/>
    <property type="match status" value="1"/>
</dbReference>
<dbReference type="RefSeq" id="WP_108595797.1">
    <property type="nucleotide sequence ID" value="NZ_CP028913.1"/>
</dbReference>